<keyword evidence="1" id="KW-1133">Transmembrane helix</keyword>
<gene>
    <name evidence="2" type="ORF">D6810_01330</name>
</gene>
<organism evidence="2 3">
    <name type="scientific">Candidatus Dojkabacteria bacterium</name>
    <dbReference type="NCBI Taxonomy" id="2099670"/>
    <lineage>
        <taxon>Bacteria</taxon>
        <taxon>Candidatus Dojkabacteria</taxon>
    </lineage>
</organism>
<protein>
    <recommendedName>
        <fullName evidence="4">WD40 repeat domain-containing protein</fullName>
    </recommendedName>
</protein>
<dbReference type="InterPro" id="IPR011042">
    <property type="entry name" value="6-blade_b-propeller_TolB-like"/>
</dbReference>
<keyword evidence="1" id="KW-0812">Transmembrane</keyword>
<dbReference type="Gene3D" id="2.120.10.30">
    <property type="entry name" value="TolB, C-terminal domain"/>
    <property type="match status" value="1"/>
</dbReference>
<evidence type="ECO:0000313" key="3">
    <source>
        <dbReference type="Proteomes" id="UP000269410"/>
    </source>
</evidence>
<evidence type="ECO:0008006" key="4">
    <source>
        <dbReference type="Google" id="ProtNLM"/>
    </source>
</evidence>
<reference evidence="2 3" key="1">
    <citation type="submission" date="2018-10" db="EMBL/GenBank/DDBJ databases">
        <title>Thermophilic Lithotrophy and Phototrophy in an Intertidal, Iron-rich, Geothermal Spring.</title>
        <authorList>
            <person name="Ward L.M."/>
            <person name="Idei A."/>
            <person name="Nakagawa M."/>
            <person name="Ueno Y."/>
            <person name="Fischer W."/>
            <person name="Mcglynn S.E."/>
        </authorList>
    </citation>
    <scope>NUCLEOTIDE SEQUENCE [LARGE SCALE GENOMIC DNA]</scope>
    <source>
        <strain evidence="2">J137</strain>
    </source>
</reference>
<dbReference type="EMBL" id="RFKV01000045">
    <property type="protein sequence ID" value="RMD77312.1"/>
    <property type="molecule type" value="Genomic_DNA"/>
</dbReference>
<dbReference type="SUPFAM" id="SSF69322">
    <property type="entry name" value="Tricorn protease domain 2"/>
    <property type="match status" value="1"/>
</dbReference>
<keyword evidence="1" id="KW-0472">Membrane</keyword>
<evidence type="ECO:0000256" key="1">
    <source>
        <dbReference type="SAM" id="Phobius"/>
    </source>
</evidence>
<sequence>MNKLKLAVVSLLSISIVLVLFILNNENKKGAVLINLEENEAPTSAPTQEIIFDPNLSKLDLVKFSYVSIREDDTLELIDKLGTSVIINLDRKLWQSASWSPSGVLLAVKGITKDQVYDLYIFDLIKKKWKKATDFANQKSGVQDFFWIGSKRIFFIQGKHDDSWLHYYDHESGEILKLEKTNGTITNVSPNRKYFVIRNQNEKYEVFDSMGKRIVTLGDFYDSLDTSVRYKVESVISINDEGRIILKFKENLYGKTEVGASLASKIDLPNADYQVVCSPSQEEVLLLEESSSLIKLYLFNSKRESLKLLSYLENKRLDKTHKAECFANGNIILATEGHINKWYEFRSDRTSFTELNFIKNSKYVRAFD</sequence>
<comment type="caution">
    <text evidence="2">The sequence shown here is derived from an EMBL/GenBank/DDBJ whole genome shotgun (WGS) entry which is preliminary data.</text>
</comment>
<feature type="transmembrane region" description="Helical" evidence="1">
    <location>
        <begin position="6"/>
        <end position="23"/>
    </location>
</feature>
<dbReference type="AlphaFoldDB" id="A0A3M0YYZ9"/>
<evidence type="ECO:0000313" key="2">
    <source>
        <dbReference type="EMBL" id="RMD77312.1"/>
    </source>
</evidence>
<proteinExistence type="predicted"/>
<accession>A0A3M0YYZ9</accession>
<dbReference type="Proteomes" id="UP000269410">
    <property type="component" value="Unassembled WGS sequence"/>
</dbReference>
<name>A0A3M0YYZ9_9BACT</name>